<name>A0A0W0Z353_9GAMM</name>
<feature type="domain" description="Response regulatory" evidence="4">
    <location>
        <begin position="9"/>
        <end position="123"/>
    </location>
</feature>
<keyword evidence="6" id="KW-1185">Reference proteome</keyword>
<dbReference type="PROSITE" id="PS50110">
    <property type="entry name" value="RESPONSE_REGULATORY"/>
    <property type="match status" value="1"/>
</dbReference>
<dbReference type="SMART" id="SM00448">
    <property type="entry name" value="REC"/>
    <property type="match status" value="1"/>
</dbReference>
<sequence>MLLEKNEKFILLIEDNNSVREALVWTLEYAGYLVATVRNGEEALSFLENNPLPFVIFLDLMMPVLDGFEFREKKRTNQQIKNIPTIIASAKTNLEKVERMQYESFLPKPFELNNLLELIRKYHELN</sequence>
<evidence type="ECO:0000313" key="5">
    <source>
        <dbReference type="EMBL" id="KTD63549.1"/>
    </source>
</evidence>
<gene>
    <name evidence="5" type="ORF">Lsan_0982</name>
</gene>
<protein>
    <submittedName>
        <fullName evidence="5">Sigma 54-dependent response regulator</fullName>
    </submittedName>
</protein>
<evidence type="ECO:0000256" key="3">
    <source>
        <dbReference type="PROSITE-ProRule" id="PRU00169"/>
    </source>
</evidence>
<keyword evidence="1 3" id="KW-0597">Phosphoprotein</keyword>
<dbReference type="PANTHER" id="PTHR44591">
    <property type="entry name" value="STRESS RESPONSE REGULATOR PROTEIN 1"/>
    <property type="match status" value="1"/>
</dbReference>
<dbReference type="OrthoDB" id="9800897at2"/>
<accession>A0A0W0Z353</accession>
<dbReference type="Pfam" id="PF00072">
    <property type="entry name" value="Response_reg"/>
    <property type="match status" value="1"/>
</dbReference>
<dbReference type="InterPro" id="IPR050595">
    <property type="entry name" value="Bact_response_regulator"/>
</dbReference>
<keyword evidence="2" id="KW-0902">Two-component regulatory system</keyword>
<dbReference type="InterPro" id="IPR001789">
    <property type="entry name" value="Sig_transdc_resp-reg_receiver"/>
</dbReference>
<dbReference type="AlphaFoldDB" id="A0A0W0Z353"/>
<reference evidence="5 6" key="1">
    <citation type="submission" date="2015-11" db="EMBL/GenBank/DDBJ databases">
        <title>Genomic analysis of 38 Legionella species identifies large and diverse effector repertoires.</title>
        <authorList>
            <person name="Burstein D."/>
            <person name="Amaro F."/>
            <person name="Zusman T."/>
            <person name="Lifshitz Z."/>
            <person name="Cohen O."/>
            <person name="Gilbert J.A."/>
            <person name="Pupko T."/>
            <person name="Shuman H.A."/>
            <person name="Segal G."/>
        </authorList>
    </citation>
    <scope>NUCLEOTIDE SEQUENCE [LARGE SCALE GENOMIC DNA]</scope>
    <source>
        <strain evidence="5 6">SC-63-C7</strain>
    </source>
</reference>
<feature type="modified residue" description="4-aspartylphosphate" evidence="3">
    <location>
        <position position="59"/>
    </location>
</feature>
<proteinExistence type="predicted"/>
<dbReference type="PATRIC" id="fig|45074.5.peg.1038"/>
<evidence type="ECO:0000256" key="2">
    <source>
        <dbReference type="ARBA" id="ARBA00023012"/>
    </source>
</evidence>
<evidence type="ECO:0000256" key="1">
    <source>
        <dbReference type="ARBA" id="ARBA00022553"/>
    </source>
</evidence>
<evidence type="ECO:0000313" key="6">
    <source>
        <dbReference type="Proteomes" id="UP000054703"/>
    </source>
</evidence>
<evidence type="ECO:0000259" key="4">
    <source>
        <dbReference type="PROSITE" id="PS50110"/>
    </source>
</evidence>
<dbReference type="STRING" id="45074.Lsan_0982"/>
<dbReference type="PANTHER" id="PTHR44591:SF14">
    <property type="entry name" value="PROTEIN PILG"/>
    <property type="match status" value="1"/>
</dbReference>
<dbReference type="SUPFAM" id="SSF52172">
    <property type="entry name" value="CheY-like"/>
    <property type="match status" value="1"/>
</dbReference>
<dbReference type="Proteomes" id="UP000054703">
    <property type="component" value="Unassembled WGS sequence"/>
</dbReference>
<organism evidence="5 6">
    <name type="scientific">Legionella santicrucis</name>
    <dbReference type="NCBI Taxonomy" id="45074"/>
    <lineage>
        <taxon>Bacteria</taxon>
        <taxon>Pseudomonadati</taxon>
        <taxon>Pseudomonadota</taxon>
        <taxon>Gammaproteobacteria</taxon>
        <taxon>Legionellales</taxon>
        <taxon>Legionellaceae</taxon>
        <taxon>Legionella</taxon>
    </lineage>
</organism>
<dbReference type="InterPro" id="IPR011006">
    <property type="entry name" value="CheY-like_superfamily"/>
</dbReference>
<dbReference type="Gene3D" id="3.40.50.2300">
    <property type="match status" value="1"/>
</dbReference>
<dbReference type="RefSeq" id="WP_058513414.1">
    <property type="nucleotide sequence ID" value="NZ_CAAAIH010000022.1"/>
</dbReference>
<dbReference type="GO" id="GO:0000160">
    <property type="term" value="P:phosphorelay signal transduction system"/>
    <property type="evidence" value="ECO:0007669"/>
    <property type="project" value="UniProtKB-KW"/>
</dbReference>
<comment type="caution">
    <text evidence="5">The sequence shown here is derived from an EMBL/GenBank/DDBJ whole genome shotgun (WGS) entry which is preliminary data.</text>
</comment>
<dbReference type="EMBL" id="LNYU01000024">
    <property type="protein sequence ID" value="KTD63549.1"/>
    <property type="molecule type" value="Genomic_DNA"/>
</dbReference>